<evidence type="ECO:0000256" key="18">
    <source>
        <dbReference type="ARBA" id="ARBA00023209"/>
    </source>
</evidence>
<comment type="function">
    <text evidence="24">Catalyzes the ATP-dependent phosphorylation of sn-l,2-diacylglycerol (DAG) to phosphatidic acid. Involved in the recycling of diacylglycerol produced as a by-product during membrane-derived oligosaccharide (MDO) biosynthesis.</text>
</comment>
<dbReference type="InterPro" id="IPR000829">
    <property type="entry name" value="DAGK"/>
</dbReference>
<evidence type="ECO:0000256" key="16">
    <source>
        <dbReference type="ARBA" id="ARBA00023098"/>
    </source>
</evidence>
<dbReference type="RefSeq" id="WP_150091982.1">
    <property type="nucleotide sequence ID" value="NZ_JBFUOH010000001.1"/>
</dbReference>
<keyword evidence="11 22" id="KW-0547">Nucleotide-binding</keyword>
<feature type="binding site" evidence="22">
    <location>
        <position position="18"/>
    </location>
    <ligand>
        <name>ATP</name>
        <dbReference type="ChEBI" id="CHEBI:30616"/>
    </ligand>
</feature>
<evidence type="ECO:0000256" key="19">
    <source>
        <dbReference type="ARBA" id="ARBA00023264"/>
    </source>
</evidence>
<evidence type="ECO:0000256" key="15">
    <source>
        <dbReference type="ARBA" id="ARBA00022989"/>
    </source>
</evidence>
<dbReference type="InterPro" id="IPR036945">
    <property type="entry name" value="DAGK_sf"/>
</dbReference>
<keyword evidence="16 24" id="KW-0443">Lipid metabolism</keyword>
<evidence type="ECO:0000256" key="10">
    <source>
        <dbReference type="ARBA" id="ARBA00022723"/>
    </source>
</evidence>
<dbReference type="OrthoDB" id="9796011at2"/>
<reference evidence="25 26" key="1">
    <citation type="submission" date="2019-09" db="EMBL/GenBank/DDBJ databases">
        <title>Whole-genome sequence of the purple sulfur bacterium Thiohalocapsa marina DSM 19078.</title>
        <authorList>
            <person name="Kyndt J.A."/>
            <person name="Meyer T.E."/>
        </authorList>
    </citation>
    <scope>NUCLEOTIDE SEQUENCE [LARGE SCALE GENOMIC DNA]</scope>
    <source>
        <strain evidence="25 26">DSM 19078</strain>
    </source>
</reference>
<dbReference type="AlphaFoldDB" id="A0A5M8FM31"/>
<evidence type="ECO:0000256" key="13">
    <source>
        <dbReference type="ARBA" id="ARBA00022840"/>
    </source>
</evidence>
<feature type="active site" description="Proton acceptor" evidence="20">
    <location>
        <position position="71"/>
    </location>
</feature>
<keyword evidence="14 23" id="KW-0460">Magnesium</keyword>
<feature type="binding site" evidence="22">
    <location>
        <position position="11"/>
    </location>
    <ligand>
        <name>ATP</name>
        <dbReference type="ChEBI" id="CHEBI:30616"/>
    </ligand>
</feature>
<dbReference type="EC" id="2.7.1.107" evidence="3 24"/>
<keyword evidence="10 23" id="KW-0479">Metal-binding</keyword>
<evidence type="ECO:0000256" key="6">
    <source>
        <dbReference type="ARBA" id="ARBA00022516"/>
    </source>
</evidence>
<comment type="caution">
    <text evidence="24">Lacks conserved residue(s) required for the propagation of feature annotation.</text>
</comment>
<dbReference type="GO" id="GO:0004143">
    <property type="term" value="F:ATP-dependent diacylglycerol kinase activity"/>
    <property type="evidence" value="ECO:0007669"/>
    <property type="project" value="UniProtKB-EC"/>
</dbReference>
<dbReference type="Proteomes" id="UP000322981">
    <property type="component" value="Unassembled WGS sequence"/>
</dbReference>
<feature type="binding site" evidence="21">
    <location>
        <position position="71"/>
    </location>
    <ligand>
        <name>substrate</name>
    </ligand>
</feature>
<gene>
    <name evidence="25" type="ORF">F2Q65_07460</name>
</gene>
<sequence>MANGSARGGARLIRAFGYSMMGLQACFRSEAAFRQELFALIPLIPLGLWLGDTPVERALLLGSLWVVLIVELLNSAIEANVDRVGLERHELSKRAKDIASAAVFTSLVFVATIWGLILLPKWF</sequence>
<dbReference type="Pfam" id="PF01219">
    <property type="entry name" value="DAGK_prokar"/>
    <property type="match status" value="1"/>
</dbReference>
<keyword evidence="17 24" id="KW-0472">Membrane</keyword>
<dbReference type="GO" id="GO:0005524">
    <property type="term" value="F:ATP binding"/>
    <property type="evidence" value="ECO:0007669"/>
    <property type="project" value="UniProtKB-KW"/>
</dbReference>
<feature type="binding site" evidence="22">
    <location>
        <position position="78"/>
    </location>
    <ligand>
        <name>ATP</name>
        <dbReference type="ChEBI" id="CHEBI:30616"/>
    </ligand>
</feature>
<comment type="cofactor">
    <cofactor evidence="23">
        <name>Mg(2+)</name>
        <dbReference type="ChEBI" id="CHEBI:18420"/>
    </cofactor>
    <text evidence="23">Mn(2+), Zn(2+), Cd(2+) and Co(2+) support activity to lesser extents.</text>
</comment>
<evidence type="ECO:0000256" key="22">
    <source>
        <dbReference type="PIRSR" id="PIRSR600829-3"/>
    </source>
</evidence>
<dbReference type="PANTHER" id="PTHR34299">
    <property type="entry name" value="DIACYLGLYCEROL KINASE"/>
    <property type="match status" value="1"/>
</dbReference>
<feature type="binding site" evidence="21">
    <location>
        <position position="57"/>
    </location>
    <ligand>
        <name>substrate</name>
    </ligand>
</feature>
<evidence type="ECO:0000256" key="1">
    <source>
        <dbReference type="ARBA" id="ARBA00004429"/>
    </source>
</evidence>
<keyword evidence="6" id="KW-0444">Lipid biosynthesis</keyword>
<evidence type="ECO:0000256" key="20">
    <source>
        <dbReference type="PIRSR" id="PIRSR600829-1"/>
    </source>
</evidence>
<evidence type="ECO:0000256" key="3">
    <source>
        <dbReference type="ARBA" id="ARBA00012133"/>
    </source>
</evidence>
<evidence type="ECO:0000256" key="2">
    <source>
        <dbReference type="ARBA" id="ARBA00005967"/>
    </source>
</evidence>
<feature type="binding site" evidence="23">
    <location>
        <position position="30"/>
    </location>
    <ligand>
        <name>a divalent metal cation</name>
        <dbReference type="ChEBI" id="CHEBI:60240"/>
    </ligand>
</feature>
<dbReference type="PROSITE" id="PS51257">
    <property type="entry name" value="PROKAR_LIPOPROTEIN"/>
    <property type="match status" value="1"/>
</dbReference>
<protein>
    <recommendedName>
        <fullName evidence="4 24">Diacylglycerol kinase</fullName>
        <ecNumber evidence="3 24">2.7.1.107</ecNumber>
    </recommendedName>
</protein>
<feature type="binding site" evidence="22">
    <location>
        <position position="30"/>
    </location>
    <ligand>
        <name>ATP</name>
        <dbReference type="ChEBI" id="CHEBI:30616"/>
    </ligand>
</feature>
<comment type="catalytic activity">
    <reaction evidence="24">
        <text>a 1,2-diacyl-sn-glycerol + ATP = a 1,2-diacyl-sn-glycero-3-phosphate + ADP + H(+)</text>
        <dbReference type="Rhea" id="RHEA:10272"/>
        <dbReference type="ChEBI" id="CHEBI:15378"/>
        <dbReference type="ChEBI" id="CHEBI:17815"/>
        <dbReference type="ChEBI" id="CHEBI:30616"/>
        <dbReference type="ChEBI" id="CHEBI:58608"/>
        <dbReference type="ChEBI" id="CHEBI:456216"/>
        <dbReference type="EC" id="2.7.1.107"/>
    </reaction>
</comment>
<evidence type="ECO:0000256" key="5">
    <source>
        <dbReference type="ARBA" id="ARBA00022475"/>
    </source>
</evidence>
<evidence type="ECO:0000256" key="24">
    <source>
        <dbReference type="RuleBase" id="RU363065"/>
    </source>
</evidence>
<evidence type="ECO:0000256" key="14">
    <source>
        <dbReference type="ARBA" id="ARBA00022842"/>
    </source>
</evidence>
<evidence type="ECO:0000313" key="25">
    <source>
        <dbReference type="EMBL" id="KAA6185829.1"/>
    </source>
</evidence>
<evidence type="ECO:0000256" key="17">
    <source>
        <dbReference type="ARBA" id="ARBA00023136"/>
    </source>
</evidence>
<dbReference type="PROSITE" id="PS01069">
    <property type="entry name" value="DAGK_PROKAR"/>
    <property type="match status" value="1"/>
</dbReference>
<feature type="transmembrane region" description="Helical" evidence="24">
    <location>
        <begin position="58"/>
        <end position="77"/>
    </location>
</feature>
<dbReference type="EMBL" id="VWXX01000007">
    <property type="protein sequence ID" value="KAA6185829.1"/>
    <property type="molecule type" value="Genomic_DNA"/>
</dbReference>
<keyword evidence="18" id="KW-0594">Phospholipid biosynthesis</keyword>
<keyword evidence="13 22" id="KW-0067">ATP-binding</keyword>
<keyword evidence="26" id="KW-1185">Reference proteome</keyword>
<name>A0A5M8FM31_9GAMM</name>
<dbReference type="GO" id="GO:0006654">
    <property type="term" value="P:phosphatidic acid biosynthetic process"/>
    <property type="evidence" value="ECO:0007669"/>
    <property type="project" value="InterPro"/>
</dbReference>
<keyword evidence="19 24" id="KW-1208">Phospholipid metabolism</keyword>
<feature type="binding site" evidence="21">
    <location>
        <position position="100"/>
    </location>
    <ligand>
        <name>substrate</name>
    </ligand>
</feature>
<keyword evidence="5" id="KW-1003">Cell membrane</keyword>
<evidence type="ECO:0000256" key="12">
    <source>
        <dbReference type="ARBA" id="ARBA00022777"/>
    </source>
</evidence>
<dbReference type="GO" id="GO:0005886">
    <property type="term" value="C:plasma membrane"/>
    <property type="evidence" value="ECO:0007669"/>
    <property type="project" value="UniProtKB-SubCell"/>
</dbReference>
<feature type="transmembrane region" description="Helical" evidence="24">
    <location>
        <begin position="98"/>
        <end position="119"/>
    </location>
</feature>
<feature type="binding site" evidence="22">
    <location>
        <begin position="87"/>
        <end position="89"/>
    </location>
    <ligand>
        <name>ATP</name>
        <dbReference type="ChEBI" id="CHEBI:30616"/>
    </ligand>
</feature>
<evidence type="ECO:0000256" key="9">
    <source>
        <dbReference type="ARBA" id="ARBA00022692"/>
    </source>
</evidence>
<keyword evidence="12 24" id="KW-0418">Kinase</keyword>
<feature type="binding site" evidence="21">
    <location>
        <position position="11"/>
    </location>
    <ligand>
        <name>substrate</name>
    </ligand>
</feature>
<keyword evidence="8 24" id="KW-0808">Transferase</keyword>
<evidence type="ECO:0000256" key="8">
    <source>
        <dbReference type="ARBA" id="ARBA00022679"/>
    </source>
</evidence>
<evidence type="ECO:0000256" key="7">
    <source>
        <dbReference type="ARBA" id="ARBA00022519"/>
    </source>
</evidence>
<comment type="subcellular location">
    <subcellularLocation>
        <location evidence="1 24">Cell inner membrane</location>
        <topology evidence="1 24">Multi-pass membrane protein</topology>
    </subcellularLocation>
</comment>
<feature type="binding site" evidence="21">
    <location>
        <begin position="32"/>
        <end position="36"/>
    </location>
    <ligand>
        <name>substrate</name>
    </ligand>
</feature>
<keyword evidence="7 24" id="KW-0997">Cell inner membrane</keyword>
<dbReference type="CDD" id="cd14264">
    <property type="entry name" value="DAGK_IM"/>
    <property type="match status" value="1"/>
</dbReference>
<evidence type="ECO:0000256" key="4">
    <source>
        <dbReference type="ARBA" id="ARBA00017575"/>
    </source>
</evidence>
<feature type="binding site" evidence="22">
    <location>
        <begin position="96"/>
        <end position="97"/>
    </location>
    <ligand>
        <name>ATP</name>
        <dbReference type="ChEBI" id="CHEBI:30616"/>
    </ligand>
</feature>
<dbReference type="InterPro" id="IPR033718">
    <property type="entry name" value="DAGK_prok"/>
</dbReference>
<evidence type="ECO:0000256" key="21">
    <source>
        <dbReference type="PIRSR" id="PIRSR600829-2"/>
    </source>
</evidence>
<comment type="similarity">
    <text evidence="2 24">Belongs to the bacterial diacylglycerol kinase family.</text>
</comment>
<evidence type="ECO:0000256" key="11">
    <source>
        <dbReference type="ARBA" id="ARBA00022741"/>
    </source>
</evidence>
<proteinExistence type="inferred from homology"/>
<comment type="caution">
    <text evidence="25">The sequence shown here is derived from an EMBL/GenBank/DDBJ whole genome shotgun (WGS) entry which is preliminary data.</text>
</comment>
<dbReference type="PANTHER" id="PTHR34299:SF1">
    <property type="entry name" value="DIACYLGLYCEROL KINASE"/>
    <property type="match status" value="1"/>
</dbReference>
<feature type="binding site" evidence="23">
    <location>
        <position position="78"/>
    </location>
    <ligand>
        <name>a divalent metal cation</name>
        <dbReference type="ChEBI" id="CHEBI:60240"/>
    </ligand>
</feature>
<organism evidence="25 26">
    <name type="scientific">Thiohalocapsa marina</name>
    <dbReference type="NCBI Taxonomy" id="424902"/>
    <lineage>
        <taxon>Bacteria</taxon>
        <taxon>Pseudomonadati</taxon>
        <taxon>Pseudomonadota</taxon>
        <taxon>Gammaproteobacteria</taxon>
        <taxon>Chromatiales</taxon>
        <taxon>Chromatiaceae</taxon>
        <taxon>Thiohalocapsa</taxon>
    </lineage>
</organism>
<evidence type="ECO:0000256" key="23">
    <source>
        <dbReference type="PIRSR" id="PIRSR600829-4"/>
    </source>
</evidence>
<keyword evidence="9 24" id="KW-0812">Transmembrane</keyword>
<evidence type="ECO:0000313" key="26">
    <source>
        <dbReference type="Proteomes" id="UP000322981"/>
    </source>
</evidence>
<accession>A0A5M8FM31</accession>
<keyword evidence="15 24" id="KW-1133">Transmembrane helix</keyword>
<dbReference type="GO" id="GO:0046872">
    <property type="term" value="F:metal ion binding"/>
    <property type="evidence" value="ECO:0007669"/>
    <property type="project" value="UniProtKB-KW"/>
</dbReference>
<dbReference type="Gene3D" id="1.10.287.3610">
    <property type="match status" value="1"/>
</dbReference>